<dbReference type="Gene3D" id="3.30.160.60">
    <property type="entry name" value="Classic Zinc Finger"/>
    <property type="match status" value="3"/>
</dbReference>
<feature type="compositionally biased region" description="Polar residues" evidence="2">
    <location>
        <begin position="356"/>
        <end position="366"/>
    </location>
</feature>
<feature type="region of interest" description="Disordered" evidence="2">
    <location>
        <begin position="45"/>
        <end position="69"/>
    </location>
</feature>
<evidence type="ECO:0000256" key="2">
    <source>
        <dbReference type="SAM" id="MobiDB-lite"/>
    </source>
</evidence>
<dbReference type="GO" id="GO:0008270">
    <property type="term" value="F:zinc ion binding"/>
    <property type="evidence" value="ECO:0007669"/>
    <property type="project" value="UniProtKB-KW"/>
</dbReference>
<comment type="caution">
    <text evidence="4">The sequence shown here is derived from an EMBL/GenBank/DDBJ whole genome shotgun (WGS) entry which is preliminary data.</text>
</comment>
<dbReference type="InterPro" id="IPR013087">
    <property type="entry name" value="Znf_C2H2_type"/>
</dbReference>
<dbReference type="PROSITE" id="PS00028">
    <property type="entry name" value="ZINC_FINGER_C2H2_1"/>
    <property type="match status" value="1"/>
</dbReference>
<feature type="compositionally biased region" description="Low complexity" evidence="2">
    <location>
        <begin position="434"/>
        <end position="497"/>
    </location>
</feature>
<sequence>MVDPYVSFSKENCMDSFPSFKHFYENKNNQDPFKIDNRDIQEIQSNIQTNPIEKTKKSKRNNSTSNSTKLISTTPTVQCDICSVSISGPIVYDSHIKGKKHQAQLKILLTKNPQYKAPTYEELCLLKKQESIVVNNENEKSEISVSDEIINEKQIAPPLIPTKKLNCNMCNISCNSQQMFDNHITGKKHQMKLKLSNLSNPAPPRVVPDNNPSSSNYCDVCSIQLNSENELTEHLAQRQHQTRVKEAEFCAKEGADMNINFDDYKITITDTEKDSFDYQCTLCKKKFRNKMQLIEHLKSALHIRLSNRSNNPSLSKQSDRVNNQTTRNCNINRRQNFSSFRGSNKSSGKSRSFRSQNFSRTQTFQSYDQNTNNIFGAFDPNNQSTFSFNNNNDNYYSSTKRSIPYENNSNEYDEFYSKRPRTYNDGNDNSQDFYSTDRNSYSSTTNSNYPWNNTNTNNTNNSYPSQINNYNNQSSTSQTSWQYPTEPHYDQQQQQQQYSSNPSSSYINTMHYPSNQPPLPNYEPPPLPSYPPPTSYTRPQNSTFLGTPGTNSFFPNSFGQ</sequence>
<evidence type="ECO:0000313" key="5">
    <source>
        <dbReference type="Proteomes" id="UP000663870"/>
    </source>
</evidence>
<dbReference type="GO" id="GO:0003676">
    <property type="term" value="F:nucleic acid binding"/>
    <property type="evidence" value="ECO:0007669"/>
    <property type="project" value="InterPro"/>
</dbReference>
<evidence type="ECO:0000313" key="4">
    <source>
        <dbReference type="EMBL" id="CAF1191454.1"/>
    </source>
</evidence>
<dbReference type="Pfam" id="PF12874">
    <property type="entry name" value="zf-met"/>
    <property type="match status" value="4"/>
</dbReference>
<reference evidence="4" key="1">
    <citation type="submission" date="2021-02" db="EMBL/GenBank/DDBJ databases">
        <authorList>
            <person name="Nowell W R."/>
        </authorList>
    </citation>
    <scope>NUCLEOTIDE SEQUENCE</scope>
</reference>
<accession>A0A814VIZ0</accession>
<dbReference type="SMART" id="SM00355">
    <property type="entry name" value="ZnF_C2H2"/>
    <property type="match status" value="4"/>
</dbReference>
<dbReference type="Proteomes" id="UP000663870">
    <property type="component" value="Unassembled WGS sequence"/>
</dbReference>
<feature type="compositionally biased region" description="Polar residues" evidence="2">
    <location>
        <begin position="424"/>
        <end position="433"/>
    </location>
</feature>
<keyword evidence="1" id="KW-0479">Metal-binding</keyword>
<feature type="compositionally biased region" description="Pro residues" evidence="2">
    <location>
        <begin position="515"/>
        <end position="534"/>
    </location>
</feature>
<dbReference type="SUPFAM" id="SSF57667">
    <property type="entry name" value="beta-beta-alpha zinc fingers"/>
    <property type="match status" value="4"/>
</dbReference>
<keyword evidence="5" id="KW-1185">Reference proteome</keyword>
<gene>
    <name evidence="4" type="ORF">JXQ802_LOCUS23902</name>
</gene>
<keyword evidence="1" id="KW-0862">Zinc</keyword>
<feature type="region of interest" description="Disordered" evidence="2">
    <location>
        <begin position="417"/>
        <end position="560"/>
    </location>
</feature>
<dbReference type="AlphaFoldDB" id="A0A814VIZ0"/>
<evidence type="ECO:0000256" key="1">
    <source>
        <dbReference type="PROSITE-ProRule" id="PRU00042"/>
    </source>
</evidence>
<feature type="compositionally biased region" description="Polar residues" evidence="2">
    <location>
        <begin position="541"/>
        <end position="560"/>
    </location>
</feature>
<feature type="compositionally biased region" description="Low complexity" evidence="2">
    <location>
        <begin position="336"/>
        <end position="355"/>
    </location>
</feature>
<dbReference type="InterPro" id="IPR003604">
    <property type="entry name" value="Matrin/U1-like-C_Znf_C2H2"/>
</dbReference>
<dbReference type="PANTHER" id="PTHR45762">
    <property type="entry name" value="ZINC FINGER RNA-BINDING PROTEIN"/>
    <property type="match status" value="1"/>
</dbReference>
<feature type="region of interest" description="Disordered" evidence="2">
    <location>
        <begin position="308"/>
        <end position="366"/>
    </location>
</feature>
<organism evidence="4 5">
    <name type="scientific">Rotaria sordida</name>
    <dbReference type="NCBI Taxonomy" id="392033"/>
    <lineage>
        <taxon>Eukaryota</taxon>
        <taxon>Metazoa</taxon>
        <taxon>Spiralia</taxon>
        <taxon>Gnathifera</taxon>
        <taxon>Rotifera</taxon>
        <taxon>Eurotatoria</taxon>
        <taxon>Bdelloidea</taxon>
        <taxon>Philodinida</taxon>
        <taxon>Philodinidae</taxon>
        <taxon>Rotaria</taxon>
    </lineage>
</organism>
<feature type="domain" description="C2H2-type" evidence="3">
    <location>
        <begin position="278"/>
        <end position="302"/>
    </location>
</feature>
<protein>
    <recommendedName>
        <fullName evidence="3">C2H2-type domain-containing protein</fullName>
    </recommendedName>
</protein>
<evidence type="ECO:0000259" key="3">
    <source>
        <dbReference type="PROSITE" id="PS50157"/>
    </source>
</evidence>
<dbReference type="PANTHER" id="PTHR45762:SF3">
    <property type="entry name" value="ZINC-FINGER PROTEIN AT 72D, ISOFORM B"/>
    <property type="match status" value="1"/>
</dbReference>
<dbReference type="InterPro" id="IPR036236">
    <property type="entry name" value="Znf_C2H2_sf"/>
</dbReference>
<dbReference type="SMART" id="SM00451">
    <property type="entry name" value="ZnF_U1"/>
    <property type="match status" value="3"/>
</dbReference>
<name>A0A814VIZ0_9BILA</name>
<feature type="compositionally biased region" description="Polar residues" evidence="2">
    <location>
        <begin position="498"/>
        <end position="512"/>
    </location>
</feature>
<dbReference type="PROSITE" id="PS50157">
    <property type="entry name" value="ZINC_FINGER_C2H2_2"/>
    <property type="match status" value="1"/>
</dbReference>
<proteinExistence type="predicted"/>
<dbReference type="EMBL" id="CAJNOL010000763">
    <property type="protein sequence ID" value="CAF1191454.1"/>
    <property type="molecule type" value="Genomic_DNA"/>
</dbReference>
<keyword evidence="1" id="KW-0863">Zinc-finger</keyword>
<feature type="compositionally biased region" description="Polar residues" evidence="2">
    <location>
        <begin position="320"/>
        <end position="335"/>
    </location>
</feature>